<dbReference type="PROSITE" id="PS01133">
    <property type="entry name" value="UPF0017"/>
    <property type="match status" value="1"/>
</dbReference>
<evidence type="ECO:0000256" key="3">
    <source>
        <dbReference type="ARBA" id="ARBA00022801"/>
    </source>
</evidence>
<dbReference type="InterPro" id="IPR012020">
    <property type="entry name" value="ABHD4"/>
</dbReference>
<feature type="active site" description="Charge relay system" evidence="4">
    <location>
        <position position="292"/>
    </location>
</feature>
<dbReference type="EMBL" id="VIKS01000003">
    <property type="protein sequence ID" value="TQV89097.1"/>
    <property type="molecule type" value="Genomic_DNA"/>
</dbReference>
<dbReference type="Pfam" id="PF00561">
    <property type="entry name" value="Abhydrolase_1"/>
    <property type="match status" value="1"/>
</dbReference>
<dbReference type="PANTHER" id="PTHR10794">
    <property type="entry name" value="ABHYDROLASE DOMAIN-CONTAINING PROTEIN"/>
    <property type="match status" value="1"/>
</dbReference>
<sequence length="322" mass="36396">MFDSPFRPGWWIKNRHMQTIWGAVFRSLPRLPQMRRMRLELNDGDFIDVDIHERAGAESVLILHGLEGSIDSHYMRGIVSTLAKSGKQVAVMHFRGCSGESNRLLSSYHSGISDDLQLVIELLTDRKISVDYLVGFSLGGNVLLKWLGENHQKHSVRAAAAVSVPMLLNECANAIDQGFSKVYSGRLLKTLKEKTRQKKQVFNGAVSLDMNEIKKLNSFWEFDHKVTAPLHGFNGASDYYSKASSRQFLKSISIPTLIIHAKDDPFMNEKVIPEADELSSSVQFELSANGGHVGFVSGRWPWRAEYYLERRISTFIDDYAKS</sequence>
<organism evidence="6 7">
    <name type="scientific">Aliikangiella coralliicola</name>
    <dbReference type="NCBI Taxonomy" id="2592383"/>
    <lineage>
        <taxon>Bacteria</taxon>
        <taxon>Pseudomonadati</taxon>
        <taxon>Pseudomonadota</taxon>
        <taxon>Gammaproteobacteria</taxon>
        <taxon>Oceanospirillales</taxon>
        <taxon>Pleioneaceae</taxon>
        <taxon>Aliikangiella</taxon>
    </lineage>
</organism>
<gene>
    <name evidence="6" type="ORF">FLL46_05315</name>
</gene>
<evidence type="ECO:0000256" key="2">
    <source>
        <dbReference type="ARBA" id="ARBA00022487"/>
    </source>
</evidence>
<dbReference type="NCBIfam" id="NF008218">
    <property type="entry name" value="PRK10985.1"/>
    <property type="match status" value="1"/>
</dbReference>
<evidence type="ECO:0000256" key="1">
    <source>
        <dbReference type="ARBA" id="ARBA00010884"/>
    </source>
</evidence>
<evidence type="ECO:0000259" key="5">
    <source>
        <dbReference type="Pfam" id="PF00561"/>
    </source>
</evidence>
<feature type="active site" description="Charge relay system" evidence="4">
    <location>
        <position position="137"/>
    </location>
</feature>
<proteinExistence type="inferred from homology"/>
<dbReference type="SUPFAM" id="SSF53474">
    <property type="entry name" value="alpha/beta-Hydrolases"/>
    <property type="match status" value="1"/>
</dbReference>
<dbReference type="InterPro" id="IPR000952">
    <property type="entry name" value="AB_hydrolase_4_CS"/>
</dbReference>
<dbReference type="Proteomes" id="UP000315439">
    <property type="component" value="Unassembled WGS sequence"/>
</dbReference>
<reference evidence="6 7" key="1">
    <citation type="submission" date="2019-07" db="EMBL/GenBank/DDBJ databases">
        <title>Draft genome for Aliikangiella sp. M105.</title>
        <authorList>
            <person name="Wang G."/>
        </authorList>
    </citation>
    <scope>NUCLEOTIDE SEQUENCE [LARGE SCALE GENOMIC DNA]</scope>
    <source>
        <strain evidence="6 7">M105</strain>
    </source>
</reference>
<accession>A0A545UI02</accession>
<dbReference type="InterPro" id="IPR029058">
    <property type="entry name" value="AB_hydrolase_fold"/>
</dbReference>
<keyword evidence="3 6" id="KW-0378">Hydrolase</keyword>
<dbReference type="OrthoDB" id="332676at2"/>
<dbReference type="AlphaFoldDB" id="A0A545UI02"/>
<feature type="active site" description="Charge relay system" evidence="4">
    <location>
        <position position="264"/>
    </location>
</feature>
<dbReference type="GO" id="GO:0034338">
    <property type="term" value="F:short-chain carboxylesterase activity"/>
    <property type="evidence" value="ECO:0007669"/>
    <property type="project" value="TreeGrafter"/>
</dbReference>
<evidence type="ECO:0000256" key="4">
    <source>
        <dbReference type="PIRSR" id="PIRSR005211-1"/>
    </source>
</evidence>
<dbReference type="Gene3D" id="3.40.50.1820">
    <property type="entry name" value="alpha/beta hydrolase"/>
    <property type="match status" value="1"/>
</dbReference>
<keyword evidence="7" id="KW-1185">Reference proteome</keyword>
<name>A0A545UI02_9GAMM</name>
<feature type="domain" description="AB hydrolase-1" evidence="5">
    <location>
        <begin position="60"/>
        <end position="296"/>
    </location>
</feature>
<protein>
    <submittedName>
        <fullName evidence="6">Hydrolase</fullName>
    </submittedName>
</protein>
<comment type="similarity">
    <text evidence="1">Belongs to the AB hydrolase superfamily. AB hydrolase 4 family.</text>
</comment>
<dbReference type="InterPro" id="IPR000073">
    <property type="entry name" value="AB_hydrolase_1"/>
</dbReference>
<evidence type="ECO:0000313" key="6">
    <source>
        <dbReference type="EMBL" id="TQV89097.1"/>
    </source>
</evidence>
<dbReference type="PIRSF" id="PIRSF005211">
    <property type="entry name" value="Ab_hydro_YheT"/>
    <property type="match status" value="1"/>
</dbReference>
<comment type="caution">
    <text evidence="6">The sequence shown here is derived from an EMBL/GenBank/DDBJ whole genome shotgun (WGS) entry which is preliminary data.</text>
</comment>
<dbReference type="PANTHER" id="PTHR10794:SF94">
    <property type="entry name" value="ESTERASE YHET-RELATED"/>
    <property type="match status" value="1"/>
</dbReference>
<keyword evidence="2" id="KW-0719">Serine esterase</keyword>
<evidence type="ECO:0000313" key="7">
    <source>
        <dbReference type="Proteomes" id="UP000315439"/>
    </source>
</evidence>
<dbReference type="InterPro" id="IPR050960">
    <property type="entry name" value="AB_hydrolase_4_sf"/>
</dbReference>
<dbReference type="GO" id="GO:0047372">
    <property type="term" value="F:monoacylglycerol lipase activity"/>
    <property type="evidence" value="ECO:0007669"/>
    <property type="project" value="TreeGrafter"/>
</dbReference>